<dbReference type="SUPFAM" id="SSF81606">
    <property type="entry name" value="PP2C-like"/>
    <property type="match status" value="1"/>
</dbReference>
<dbReference type="PANTHER" id="PTHR43156">
    <property type="entry name" value="STAGE II SPORULATION PROTEIN E-RELATED"/>
    <property type="match status" value="1"/>
</dbReference>
<gene>
    <name evidence="3" type="ORF">FRZ00_17775</name>
</gene>
<dbReference type="SMART" id="SM00331">
    <property type="entry name" value="PP2C_SIG"/>
    <property type="match status" value="1"/>
</dbReference>
<dbReference type="InterPro" id="IPR003018">
    <property type="entry name" value="GAF"/>
</dbReference>
<evidence type="ECO:0000256" key="1">
    <source>
        <dbReference type="ARBA" id="ARBA00022801"/>
    </source>
</evidence>
<dbReference type="Pfam" id="PF07228">
    <property type="entry name" value="SpoIIE"/>
    <property type="match status" value="1"/>
</dbReference>
<proteinExistence type="predicted"/>
<feature type="domain" description="PAS" evidence="2">
    <location>
        <begin position="130"/>
        <end position="200"/>
    </location>
</feature>
<feature type="domain" description="PAS" evidence="2">
    <location>
        <begin position="25"/>
        <end position="80"/>
    </location>
</feature>
<dbReference type="Gene3D" id="3.30.565.10">
    <property type="entry name" value="Histidine kinase-like ATPase, C-terminal domain"/>
    <property type="match status" value="1"/>
</dbReference>
<dbReference type="OrthoDB" id="118142at2"/>
<organism evidence="3 4">
    <name type="scientific">Streptomyces mobaraensis</name>
    <name type="common">Streptoverticillium mobaraense</name>
    <dbReference type="NCBI Taxonomy" id="35621"/>
    <lineage>
        <taxon>Bacteria</taxon>
        <taxon>Bacillati</taxon>
        <taxon>Actinomycetota</taxon>
        <taxon>Actinomycetes</taxon>
        <taxon>Kitasatosporales</taxon>
        <taxon>Streptomycetaceae</taxon>
        <taxon>Streptomyces</taxon>
    </lineage>
</organism>
<name>A0A5N5W733_STRMB</name>
<dbReference type="FunFam" id="3.30.450.40:FF:000035">
    <property type="entry name" value="PAS sensor protein"/>
    <property type="match status" value="1"/>
</dbReference>
<keyword evidence="1" id="KW-0378">Hydrolase</keyword>
<evidence type="ECO:0000313" key="4">
    <source>
        <dbReference type="Proteomes" id="UP000327000"/>
    </source>
</evidence>
<dbReference type="SMART" id="SM00065">
    <property type="entry name" value="GAF"/>
    <property type="match status" value="1"/>
</dbReference>
<sequence>MADGATTPVSESPDDPFSLARAATLVLDHRGTVVGWGEQTAELLGRRAEDVTGRPAADVLLAPRDRTAVAETARACVRDGGWFGVLPVLRGDGTRIHVGVRARRVVRPDAPPEWFLVGAPAEEIIQWETDRSVLDGLFRRSPIGLVVHAPDLSILRVNKAVAHIGGIRAEQAVGRRTGDFLITDDADTVEHRLWQVLETGRPMIFTEQPCRLRAAPARERFVSVSAFRTTDSAGRVLGVTQLVEDVTERHRARVRLALLDEAGRRIGTSLDVDTTARELAGVLVPELADWVSVDLLENVSHGEEPSQDGGGAVCRAAAVSVVAEAEEALHPVGHRIVFPPESPQARCLAEKRPVLVQDGRGPAGLRAVAQERAERAAELGVHSVMTVPLVARGLVLGLVVLWRARRPEPFEDDDLTLATEFAARAAVCIDNARRYTRQHQAALTLQCRLLPGEVPDLPAVEVAHRYIPAGAAEGVGGDWFDIIPLSGARAALVVGDVIGHGIDAAATMGRLRTAVHTLAELDLEPEEVLSHLDDLVHRLAAEQEVNTRDFPHDQVTGASCLYAVYDPVSRRCSLARAGHPPPAVVTPDGRVTLPELPPGPPLGLGGLPFEAAELDLPEGSLLALFTNGLIQSPGGDVDAAIAELGRQLAVPDRSLPETAKAVVDALLPARPHDDVALLLARTRVLGPERVATWTLPGDEQAAAVARRLMTEQLTKWGLEDLVFATELVVSELVTNAYRYAKGQVTLRLIRGHSLICEVTDTSNTSPHLRRARSTDEGGRGLFLVAQLTERWGTRYEREGKTVWTEQPLPPGHRL</sequence>
<dbReference type="InterPro" id="IPR052016">
    <property type="entry name" value="Bact_Sigma-Reg"/>
</dbReference>
<dbReference type="InterPro" id="IPR003594">
    <property type="entry name" value="HATPase_dom"/>
</dbReference>
<dbReference type="InterPro" id="IPR001932">
    <property type="entry name" value="PPM-type_phosphatase-like_dom"/>
</dbReference>
<dbReference type="InterPro" id="IPR035965">
    <property type="entry name" value="PAS-like_dom_sf"/>
</dbReference>
<dbReference type="Gene3D" id="3.30.450.20">
    <property type="entry name" value="PAS domain"/>
    <property type="match status" value="2"/>
</dbReference>
<dbReference type="AlphaFoldDB" id="A0A5N5W733"/>
<dbReference type="SUPFAM" id="SSF55781">
    <property type="entry name" value="GAF domain-like"/>
    <property type="match status" value="1"/>
</dbReference>
<dbReference type="Pfam" id="PF00989">
    <property type="entry name" value="PAS"/>
    <property type="match status" value="1"/>
</dbReference>
<dbReference type="Proteomes" id="UP000327000">
    <property type="component" value="Unassembled WGS sequence"/>
</dbReference>
<comment type="caution">
    <text evidence="3">The sequence shown here is derived from an EMBL/GenBank/DDBJ whole genome shotgun (WGS) entry which is preliminary data.</text>
</comment>
<keyword evidence="4" id="KW-1185">Reference proteome</keyword>
<dbReference type="InterPro" id="IPR036890">
    <property type="entry name" value="HATPase_C_sf"/>
</dbReference>
<dbReference type="RefSeq" id="WP_152264142.1">
    <property type="nucleotide sequence ID" value="NZ_VOKX01000032.1"/>
</dbReference>
<reference evidence="3 4" key="1">
    <citation type="journal article" date="2019" name="Microb. Cell Fact.">
        <title>Exploring novel herbicidin analogues by transcriptional regulator overexpression and MS/MS molecular networking.</title>
        <authorList>
            <person name="Shi Y."/>
            <person name="Gu R."/>
            <person name="Li Y."/>
            <person name="Wang X."/>
            <person name="Ren W."/>
            <person name="Li X."/>
            <person name="Wang L."/>
            <person name="Xie Y."/>
            <person name="Hong B."/>
        </authorList>
    </citation>
    <scope>NUCLEOTIDE SEQUENCE [LARGE SCALE GENOMIC DNA]</scope>
    <source>
        <strain evidence="3 4">US-43</strain>
    </source>
</reference>
<evidence type="ECO:0000259" key="2">
    <source>
        <dbReference type="PROSITE" id="PS50112"/>
    </source>
</evidence>
<dbReference type="PANTHER" id="PTHR43156:SF2">
    <property type="entry name" value="STAGE II SPORULATION PROTEIN E"/>
    <property type="match status" value="1"/>
</dbReference>
<dbReference type="InterPro" id="IPR013656">
    <property type="entry name" value="PAS_4"/>
</dbReference>
<dbReference type="PROSITE" id="PS50112">
    <property type="entry name" value="PAS"/>
    <property type="match status" value="2"/>
</dbReference>
<dbReference type="Gene3D" id="3.60.40.10">
    <property type="entry name" value="PPM-type phosphatase domain"/>
    <property type="match status" value="1"/>
</dbReference>
<dbReference type="GO" id="GO:0006355">
    <property type="term" value="P:regulation of DNA-templated transcription"/>
    <property type="evidence" value="ECO:0007669"/>
    <property type="project" value="InterPro"/>
</dbReference>
<accession>A0A5N5W733</accession>
<dbReference type="Gene3D" id="3.30.450.40">
    <property type="match status" value="1"/>
</dbReference>
<dbReference type="InterPro" id="IPR013767">
    <property type="entry name" value="PAS_fold"/>
</dbReference>
<protein>
    <submittedName>
        <fullName evidence="3">SpoIIE family protein phosphatase</fullName>
    </submittedName>
</protein>
<dbReference type="InterPro" id="IPR036457">
    <property type="entry name" value="PPM-type-like_dom_sf"/>
</dbReference>
<dbReference type="Pfam" id="PF08448">
    <property type="entry name" value="PAS_4"/>
    <property type="match status" value="1"/>
</dbReference>
<dbReference type="GO" id="GO:0016791">
    <property type="term" value="F:phosphatase activity"/>
    <property type="evidence" value="ECO:0007669"/>
    <property type="project" value="TreeGrafter"/>
</dbReference>
<dbReference type="SMART" id="SM00091">
    <property type="entry name" value="PAS"/>
    <property type="match status" value="2"/>
</dbReference>
<dbReference type="Pfam" id="PF01590">
    <property type="entry name" value="GAF"/>
    <property type="match status" value="1"/>
</dbReference>
<dbReference type="NCBIfam" id="TIGR00229">
    <property type="entry name" value="sensory_box"/>
    <property type="match status" value="1"/>
</dbReference>
<dbReference type="FunFam" id="3.60.40.10:FF:000031">
    <property type="entry name" value="PAS sensor protein"/>
    <property type="match status" value="1"/>
</dbReference>
<dbReference type="CDD" id="cd16936">
    <property type="entry name" value="HATPase_RsbW-like"/>
    <property type="match status" value="1"/>
</dbReference>
<dbReference type="CDD" id="cd00130">
    <property type="entry name" value="PAS"/>
    <property type="match status" value="2"/>
</dbReference>
<dbReference type="InterPro" id="IPR029016">
    <property type="entry name" value="GAF-like_dom_sf"/>
</dbReference>
<dbReference type="EMBL" id="VOKX01000032">
    <property type="protein sequence ID" value="KAB7843788.1"/>
    <property type="molecule type" value="Genomic_DNA"/>
</dbReference>
<dbReference type="InterPro" id="IPR000014">
    <property type="entry name" value="PAS"/>
</dbReference>
<dbReference type="SUPFAM" id="SSF55785">
    <property type="entry name" value="PYP-like sensor domain (PAS domain)"/>
    <property type="match status" value="2"/>
</dbReference>
<dbReference type="SUPFAM" id="SSF55874">
    <property type="entry name" value="ATPase domain of HSP90 chaperone/DNA topoisomerase II/histidine kinase"/>
    <property type="match status" value="1"/>
</dbReference>
<dbReference type="FunFam" id="3.30.565.10:FF:000028">
    <property type="entry name" value="PAS sensor protein"/>
    <property type="match status" value="1"/>
</dbReference>
<evidence type="ECO:0000313" key="3">
    <source>
        <dbReference type="EMBL" id="KAB7843788.1"/>
    </source>
</evidence>
<dbReference type="Pfam" id="PF13581">
    <property type="entry name" value="HATPase_c_2"/>
    <property type="match status" value="1"/>
</dbReference>